<reference evidence="1 2" key="1">
    <citation type="journal article" date="2016" name="Genome Announc.">
        <title>Whole-Genome Sequence of Rummeliibacillus stabekisii Strain PP9 Isolated from Antarctic Soil.</title>
        <authorList>
            <person name="da Mota F.F."/>
            <person name="Vollu R.E."/>
            <person name="Jurelevicius D."/>
            <person name="Seldin L."/>
        </authorList>
    </citation>
    <scope>NUCLEOTIDE SEQUENCE [LARGE SCALE GENOMIC DNA]</scope>
    <source>
        <strain evidence="1 2">PP9</strain>
    </source>
</reference>
<accession>A0A143HHA0</accession>
<gene>
    <name evidence="1" type="ORF">ATY39_12630</name>
</gene>
<dbReference type="Proteomes" id="UP000076021">
    <property type="component" value="Chromosome"/>
</dbReference>
<organism evidence="1 2">
    <name type="scientific">Rummeliibacillus stabekisii</name>
    <dbReference type="NCBI Taxonomy" id="241244"/>
    <lineage>
        <taxon>Bacteria</taxon>
        <taxon>Bacillati</taxon>
        <taxon>Bacillota</taxon>
        <taxon>Bacilli</taxon>
        <taxon>Bacillales</taxon>
        <taxon>Caryophanaceae</taxon>
        <taxon>Rummeliibacillus</taxon>
    </lineage>
</organism>
<dbReference type="EMBL" id="CP014806">
    <property type="protein sequence ID" value="AMX01105.1"/>
    <property type="molecule type" value="Genomic_DNA"/>
</dbReference>
<reference evidence="2" key="2">
    <citation type="submission" date="2016-03" db="EMBL/GenBank/DDBJ databases">
        <authorList>
            <person name="Ploux O."/>
        </authorList>
    </citation>
    <scope>NUCLEOTIDE SEQUENCE [LARGE SCALE GENOMIC DNA]</scope>
    <source>
        <strain evidence="2">PP9</strain>
    </source>
</reference>
<proteinExistence type="predicted"/>
<dbReference type="STRING" id="241244.ATY39_12630"/>
<name>A0A143HHA0_9BACL</name>
<dbReference type="AlphaFoldDB" id="A0A143HHA0"/>
<dbReference type="KEGG" id="rst:ATY39_12630"/>
<dbReference type="OrthoDB" id="8704087at2"/>
<protein>
    <recommendedName>
        <fullName evidence="3">Oxalate:formate antiporter</fullName>
    </recommendedName>
</protein>
<evidence type="ECO:0000313" key="2">
    <source>
        <dbReference type="Proteomes" id="UP000076021"/>
    </source>
</evidence>
<keyword evidence="2" id="KW-1185">Reference proteome</keyword>
<sequence>MDLAKKMRAADDYLHHLYVHKNEINQFAMLSGLTFREFVSAVGPLQNILLLKNEYDDGSFNMHTRLEFVEEKSIPKFVKKAMDSKKDLCWIDFSDERKLNLLTPQEQAELLYIGHKKEAIRSPFYHQLQNKYVYLSSQDAKTSKIYFRDMSDLRKLVTQVFNNIIQEKERTNFWRRKTGNMIPIIREELMGNFREDVEDGVLFSLYKIEKPKLSYVLELRSLSEEYFPDEIWDDLNNLLKRTPDKVLEIHK</sequence>
<evidence type="ECO:0008006" key="3">
    <source>
        <dbReference type="Google" id="ProtNLM"/>
    </source>
</evidence>
<evidence type="ECO:0000313" key="1">
    <source>
        <dbReference type="EMBL" id="AMX01105.1"/>
    </source>
</evidence>